<dbReference type="EMBL" id="JAADYS010002252">
    <property type="protein sequence ID" value="KAF4459113.1"/>
    <property type="molecule type" value="Genomic_DNA"/>
</dbReference>
<accession>A0A8H4L0A4</accession>
<sequence>MDQNRARLVELLGGRTVAQFASLPSEERQAVFRTHLVQSSPAVVDEEDPPIEVDMEDNYFDTIPVMAARGILLQPYLMGYDAIGSQLVNEARHVYYGENDFVMRLYSLRDFILDGHGGDIQTESLASLVTGAVTIVVALNDESNMFWECDSVDSEQGDLEADEEEEEFDPNAIDDISRDLIDPTSVHYRHGGETIARSAQKRLQDVFHFKNAKQITLAFQGNGLLDGSDLATHQTIKDLSYVVKLLIDHFGDRFTVMKILGTDDDDRFNGRVSPSRVLRSYWEVPSEDARQSVMRGDATFEQLMQVEIEEWTKVLPSPISEGEWKMLD</sequence>
<proteinExistence type="predicted"/>
<comment type="caution">
    <text evidence="1">The sequence shown here is derived from an EMBL/GenBank/DDBJ whole genome shotgun (WGS) entry which is preliminary data.</text>
</comment>
<protein>
    <submittedName>
        <fullName evidence="1">Uncharacterized protein</fullName>
    </submittedName>
</protein>
<dbReference type="OrthoDB" id="5152119at2759"/>
<organism evidence="1 2">
    <name type="scientific">Fusarium albosuccineum</name>
    <dbReference type="NCBI Taxonomy" id="1237068"/>
    <lineage>
        <taxon>Eukaryota</taxon>
        <taxon>Fungi</taxon>
        <taxon>Dikarya</taxon>
        <taxon>Ascomycota</taxon>
        <taxon>Pezizomycotina</taxon>
        <taxon>Sordariomycetes</taxon>
        <taxon>Hypocreomycetidae</taxon>
        <taxon>Hypocreales</taxon>
        <taxon>Nectriaceae</taxon>
        <taxon>Fusarium</taxon>
        <taxon>Fusarium decemcellulare species complex</taxon>
    </lineage>
</organism>
<reference evidence="1 2" key="1">
    <citation type="submission" date="2020-01" db="EMBL/GenBank/DDBJ databases">
        <title>Identification and distribution of gene clusters putatively required for synthesis of sphingolipid metabolism inhibitors in phylogenetically diverse species of the filamentous fungus Fusarium.</title>
        <authorList>
            <person name="Kim H.-S."/>
            <person name="Busman M."/>
            <person name="Brown D.W."/>
            <person name="Divon H."/>
            <person name="Uhlig S."/>
            <person name="Proctor R.H."/>
        </authorList>
    </citation>
    <scope>NUCLEOTIDE SEQUENCE [LARGE SCALE GENOMIC DNA]</scope>
    <source>
        <strain evidence="1 2">NRRL 20459</strain>
    </source>
</reference>
<gene>
    <name evidence="1" type="ORF">FALBO_14134</name>
</gene>
<dbReference type="Proteomes" id="UP000554235">
    <property type="component" value="Unassembled WGS sequence"/>
</dbReference>
<evidence type="ECO:0000313" key="1">
    <source>
        <dbReference type="EMBL" id="KAF4459113.1"/>
    </source>
</evidence>
<keyword evidence="2" id="KW-1185">Reference proteome</keyword>
<evidence type="ECO:0000313" key="2">
    <source>
        <dbReference type="Proteomes" id="UP000554235"/>
    </source>
</evidence>
<dbReference type="AlphaFoldDB" id="A0A8H4L0A4"/>
<name>A0A8H4L0A4_9HYPO</name>